<dbReference type="EMBL" id="CP086714">
    <property type="protein sequence ID" value="WOO77609.1"/>
    <property type="molecule type" value="Genomic_DNA"/>
</dbReference>
<feature type="region of interest" description="Disordered" evidence="1">
    <location>
        <begin position="242"/>
        <end position="365"/>
    </location>
</feature>
<organism evidence="2 3">
    <name type="scientific">Vanrija pseudolonga</name>
    <dbReference type="NCBI Taxonomy" id="143232"/>
    <lineage>
        <taxon>Eukaryota</taxon>
        <taxon>Fungi</taxon>
        <taxon>Dikarya</taxon>
        <taxon>Basidiomycota</taxon>
        <taxon>Agaricomycotina</taxon>
        <taxon>Tremellomycetes</taxon>
        <taxon>Trichosporonales</taxon>
        <taxon>Trichosporonaceae</taxon>
        <taxon>Vanrija</taxon>
    </lineage>
</organism>
<dbReference type="GeneID" id="87804435"/>
<sequence>MPSSSYRDRSRSPREGRRERDGERDRARERERERDRDRDGDRRRDKDDRRDDRDRRDPDRRDRDRDRDRDRRDDRERSSRKDRERDDRKESRRDRDRDRERDRDRSHRSSRDESPRKQREPSPSDSEEELLDLAELGVSAITEDDYFLKADEYRFWLREERGKYLDELSSEQAHKYFRRFIRRWNDGALPRECYAPHDSTATRAKDLTAYKWSFASHRSRVNTEELAAARADVDRLTHGKALPASRLGAAGDGNDDDDDDDEIGPRPEPPSRSVSPGPRVGPAAPTVSDRQLAREVEAATASSDRAAERKATRKTALERAEEVAPRAVGREGKMAEKRAANDENKKVREKDQAAGLEVDDDTLMGGSESGFAAALRARDAAAARRADKKAEEWAEKKASMDERMAERRSKEAATMDMFKQMAKQRFG</sequence>
<evidence type="ECO:0000256" key="1">
    <source>
        <dbReference type="SAM" id="MobiDB-lite"/>
    </source>
</evidence>
<dbReference type="RefSeq" id="XP_062623641.1">
    <property type="nucleotide sequence ID" value="XM_062767657.1"/>
</dbReference>
<feature type="compositionally biased region" description="Basic and acidic residues" evidence="1">
    <location>
        <begin position="1"/>
        <end position="122"/>
    </location>
</feature>
<evidence type="ECO:0000313" key="2">
    <source>
        <dbReference type="EMBL" id="WOO77609.1"/>
    </source>
</evidence>
<feature type="region of interest" description="Disordered" evidence="1">
    <location>
        <begin position="393"/>
        <end position="416"/>
    </location>
</feature>
<dbReference type="Proteomes" id="UP000827549">
    <property type="component" value="Chromosome 1"/>
</dbReference>
<feature type="compositionally biased region" description="Low complexity" evidence="1">
    <location>
        <begin position="271"/>
        <end position="282"/>
    </location>
</feature>
<feature type="compositionally biased region" description="Basic and acidic residues" evidence="1">
    <location>
        <begin position="305"/>
        <end position="352"/>
    </location>
</feature>
<gene>
    <name evidence="2" type="primary">SCI1</name>
    <name evidence="2" type="ORF">LOC62_01G001178</name>
</gene>
<dbReference type="AlphaFoldDB" id="A0AAF1BIV1"/>
<name>A0AAF1BIV1_9TREE</name>
<dbReference type="InterPro" id="IPR044688">
    <property type="entry name" value="SCI-1-like"/>
</dbReference>
<feature type="compositionally biased region" description="Acidic residues" evidence="1">
    <location>
        <begin position="253"/>
        <end position="262"/>
    </location>
</feature>
<keyword evidence="3" id="KW-1185">Reference proteome</keyword>
<protein>
    <submittedName>
        <fullName evidence="2">Style cell-cycle inhibitor 1</fullName>
    </submittedName>
</protein>
<proteinExistence type="predicted"/>
<accession>A0AAF1BIV1</accession>
<feature type="compositionally biased region" description="Basic and acidic residues" evidence="1">
    <location>
        <begin position="393"/>
        <end position="413"/>
    </location>
</feature>
<dbReference type="PANTHER" id="PTHR34117:SF1">
    <property type="entry name" value="STYLE CELL-CYCLE INHIBITOR 1"/>
    <property type="match status" value="1"/>
</dbReference>
<evidence type="ECO:0000313" key="3">
    <source>
        <dbReference type="Proteomes" id="UP000827549"/>
    </source>
</evidence>
<feature type="region of interest" description="Disordered" evidence="1">
    <location>
        <begin position="1"/>
        <end position="131"/>
    </location>
</feature>
<dbReference type="PANTHER" id="PTHR34117">
    <property type="entry name" value="STYLE CELL-CYCLE INHIBITOR 1"/>
    <property type="match status" value="1"/>
</dbReference>
<reference evidence="2" key="1">
    <citation type="submission" date="2023-10" db="EMBL/GenBank/DDBJ databases">
        <authorList>
            <person name="Noh H."/>
        </authorList>
    </citation>
    <scope>NUCLEOTIDE SEQUENCE</scope>
    <source>
        <strain evidence="2">DUCC4014</strain>
    </source>
</reference>